<feature type="transmembrane region" description="Helical" evidence="2">
    <location>
        <begin position="666"/>
        <end position="682"/>
    </location>
</feature>
<feature type="transmembrane region" description="Helical" evidence="2">
    <location>
        <begin position="108"/>
        <end position="132"/>
    </location>
</feature>
<feature type="transmembrane region" description="Helical" evidence="2">
    <location>
        <begin position="567"/>
        <end position="584"/>
    </location>
</feature>
<evidence type="ECO:0000256" key="2">
    <source>
        <dbReference type="SAM" id="Phobius"/>
    </source>
</evidence>
<feature type="transmembrane region" description="Helical" evidence="2">
    <location>
        <begin position="138"/>
        <end position="155"/>
    </location>
</feature>
<evidence type="ECO:0000256" key="1">
    <source>
        <dbReference type="SAM" id="MobiDB-lite"/>
    </source>
</evidence>
<feature type="transmembrane region" description="Helical" evidence="2">
    <location>
        <begin position="267"/>
        <end position="286"/>
    </location>
</feature>
<reference evidence="3 4" key="1">
    <citation type="submission" date="2024-09" db="EMBL/GenBank/DDBJ databases">
        <authorList>
            <person name="Sun Q."/>
            <person name="Mori K."/>
        </authorList>
    </citation>
    <scope>NUCLEOTIDE SEQUENCE [LARGE SCALE GENOMIC DNA]</scope>
    <source>
        <strain evidence="3 4">TBRC 1851</strain>
    </source>
</reference>
<organism evidence="3 4">
    <name type="scientific">Sphaerimonospora cavernae</name>
    <dbReference type="NCBI Taxonomy" id="1740611"/>
    <lineage>
        <taxon>Bacteria</taxon>
        <taxon>Bacillati</taxon>
        <taxon>Actinomycetota</taxon>
        <taxon>Actinomycetes</taxon>
        <taxon>Streptosporangiales</taxon>
        <taxon>Streptosporangiaceae</taxon>
        <taxon>Sphaerimonospora</taxon>
    </lineage>
</organism>
<feature type="transmembrane region" description="Helical" evidence="2">
    <location>
        <begin position="356"/>
        <end position="376"/>
    </location>
</feature>
<dbReference type="EMBL" id="JBHMQT010000052">
    <property type="protein sequence ID" value="MFC0865176.1"/>
    <property type="molecule type" value="Genomic_DNA"/>
</dbReference>
<sequence length="853" mass="87182">MHPGAPPRCPDCGEPLAGPHPACPVCALPLSGPVAAELWRVDVERAELRRREMQLTARRTELLVMLRAARAGTGIGTGQVGDASGAFPPPTPGTERPTDLSAKAVQNLLLALGGTLLVVAAIVFTAVSWGHLGIGGRAAILLGFTGLVLAAPLGLRKRGLAATAETLALLGLALLFLDGYAAWHLGLAGLDRIDPQHYTAGLIAAVAGVFATYGRLARLRWSVPVAVVLAQLPLTVLAFDQGTVWLVAALLATACSDAALWLATPRVAVAVCFGFTWSLGVTVGIVESLEAYEPRTVWRLSAALFVAVVAGLVIAVRASSPGSRSVSGPWPVVLAAASTITLISALALPARLVLEGHWAVVPGPVAALLVAVLAVLARRTAAAAVKAVAMPAAITAAIMMALLSAPVLPPVADALAGPLGRVGVWGGVGSGGVGTASGTPWLLAGPPDLVVLTMLALASAATTRLLRRPPGTDRAESPDESPDESSGGTPYDPRQVLTLVTLAFGAVTVAVCPVALDLPYPAVTAVQVGLAVALAALSARAPLAGVPALAAVLVAGIWALASEPATLITLAVLAVTAAVTVVIARAPAVRLGAAGLATLLAGGEAVALWIAADFQPRFITFVLLAVACVAAIVTARLKAVPGTAVEIAGYALGSIGLFLVVDLRMFSLACAVAGVLGFGTALRPDRRGAGYAGAAFLLLAGWTRLFADGVETVEAYTVPFSLVLLVIGWWHVRESSSWAAYGSGLAFSLLPSLLALYAQPEGWIRPLVLGLVSMAVLLAGARFRLQAPAVLGGFTLAAVALHELAPWIAQLITLVPRWVPMAAGGLALLLIGATYEARLKDVRRIRDGLRSLR</sequence>
<feature type="transmembrane region" description="Helical" evidence="2">
    <location>
        <begin position="221"/>
        <end position="239"/>
    </location>
</feature>
<feature type="transmembrane region" description="Helical" evidence="2">
    <location>
        <begin position="330"/>
        <end position="350"/>
    </location>
</feature>
<dbReference type="NCBIfam" id="NF047321">
    <property type="entry name" value="SCO7613_CTERM"/>
    <property type="match status" value="1"/>
</dbReference>
<protein>
    <submittedName>
        <fullName evidence="3">SCO7613 C-terminal domain-containing membrane protein</fullName>
    </submittedName>
</protein>
<feature type="transmembrane region" description="Helical" evidence="2">
    <location>
        <begin position="298"/>
        <end position="318"/>
    </location>
</feature>
<feature type="transmembrane region" description="Helical" evidence="2">
    <location>
        <begin position="763"/>
        <end position="783"/>
    </location>
</feature>
<feature type="transmembrane region" description="Helical" evidence="2">
    <location>
        <begin position="167"/>
        <end position="185"/>
    </location>
</feature>
<evidence type="ECO:0000313" key="3">
    <source>
        <dbReference type="EMBL" id="MFC0865176.1"/>
    </source>
</evidence>
<keyword evidence="4" id="KW-1185">Reference proteome</keyword>
<accession>A0ABV6UAF3</accession>
<dbReference type="InterPro" id="IPR058062">
    <property type="entry name" value="SCO7613_C"/>
</dbReference>
<keyword evidence="2" id="KW-0812">Transmembrane</keyword>
<keyword evidence="2" id="KW-0472">Membrane</keyword>
<feature type="transmembrane region" description="Helical" evidence="2">
    <location>
        <begin position="496"/>
        <end position="516"/>
    </location>
</feature>
<feature type="transmembrane region" description="Helical" evidence="2">
    <location>
        <begin position="245"/>
        <end position="262"/>
    </location>
</feature>
<keyword evidence="2" id="KW-1133">Transmembrane helix</keyword>
<name>A0ABV6UAF3_9ACTN</name>
<evidence type="ECO:0000313" key="4">
    <source>
        <dbReference type="Proteomes" id="UP001589870"/>
    </source>
</evidence>
<feature type="transmembrane region" description="Helical" evidence="2">
    <location>
        <begin position="544"/>
        <end position="561"/>
    </location>
</feature>
<feature type="transmembrane region" description="Helical" evidence="2">
    <location>
        <begin position="689"/>
        <end position="707"/>
    </location>
</feature>
<feature type="transmembrane region" description="Helical" evidence="2">
    <location>
        <begin position="790"/>
        <end position="812"/>
    </location>
</feature>
<feature type="transmembrane region" description="Helical" evidence="2">
    <location>
        <begin position="818"/>
        <end position="837"/>
    </location>
</feature>
<dbReference type="RefSeq" id="WP_394303214.1">
    <property type="nucleotide sequence ID" value="NZ_JBHMQT010000052.1"/>
</dbReference>
<feature type="transmembrane region" description="Helical" evidence="2">
    <location>
        <begin position="713"/>
        <end position="732"/>
    </location>
</feature>
<feature type="region of interest" description="Disordered" evidence="1">
    <location>
        <begin position="467"/>
        <end position="491"/>
    </location>
</feature>
<feature type="transmembrane region" description="Helical" evidence="2">
    <location>
        <begin position="739"/>
        <end position="757"/>
    </location>
</feature>
<feature type="transmembrane region" description="Helical" evidence="2">
    <location>
        <begin position="618"/>
        <end position="637"/>
    </location>
</feature>
<feature type="transmembrane region" description="Helical" evidence="2">
    <location>
        <begin position="591"/>
        <end position="612"/>
    </location>
</feature>
<proteinExistence type="predicted"/>
<dbReference type="Proteomes" id="UP001589870">
    <property type="component" value="Unassembled WGS sequence"/>
</dbReference>
<comment type="caution">
    <text evidence="3">The sequence shown here is derived from an EMBL/GenBank/DDBJ whole genome shotgun (WGS) entry which is preliminary data.</text>
</comment>
<gene>
    <name evidence="3" type="ORF">ACFHYQ_23045</name>
</gene>
<feature type="transmembrane region" description="Helical" evidence="2">
    <location>
        <begin position="197"/>
        <end position="214"/>
    </location>
</feature>
<feature type="transmembrane region" description="Helical" evidence="2">
    <location>
        <begin position="388"/>
        <end position="408"/>
    </location>
</feature>